<name>A0ACB7XDF7_9ERIC</name>
<dbReference type="Proteomes" id="UP000828048">
    <property type="component" value="Chromosome 6"/>
</dbReference>
<proteinExistence type="predicted"/>
<dbReference type="EMBL" id="CM037156">
    <property type="protein sequence ID" value="KAH7838705.1"/>
    <property type="molecule type" value="Genomic_DNA"/>
</dbReference>
<keyword evidence="2" id="KW-1185">Reference proteome</keyword>
<protein>
    <submittedName>
        <fullName evidence="1">Uncharacterized protein</fullName>
    </submittedName>
</protein>
<evidence type="ECO:0000313" key="2">
    <source>
        <dbReference type="Proteomes" id="UP000828048"/>
    </source>
</evidence>
<gene>
    <name evidence="1" type="ORF">Vadar_030163</name>
</gene>
<comment type="caution">
    <text evidence="1">The sequence shown here is derived from an EMBL/GenBank/DDBJ whole genome shotgun (WGS) entry which is preliminary data.</text>
</comment>
<evidence type="ECO:0000313" key="1">
    <source>
        <dbReference type="EMBL" id="KAH7838705.1"/>
    </source>
</evidence>
<sequence length="476" mass="52487">MLWQYTREMARDSGTGLLKRFKKLFTVEFEGTVSPSDAEECLKGEARNWWEALKRQLTAPLPGVVPAVPQVVSWERFVRGFNDQYCPESYRLEQEAAFIRLEQGTMTVPEYEAKFAALSRYAPELVDTDAKRCRRFRLGLNPDVFKGLITFRERDYADLVDMARKTEKSLHNCCDKQESNKKSKTEGVAFGRFSGSNNEGGQQRSQNVGNQSVGRTQGGSSGWWKGESGQGASKQAMSGTATTRYCFNCGAADHMAKECPSAARGPKCFSCGEFGHRAVQCPHAPAPTASSVGSVQGGRGGGARGSSAPARVYALIHQGAQASADEVTAGGMMIKSGRTKFQSLFHEVQAVIGGFFFSDYFPHTGWVDRITGQSKWVAKTCKELDLFLQEAIDEHLDHGNRGEGDREDITDDIFVAGTETNSAVVVWAMTGLMRNPRVMTKFQQEVRNTIAKNGSIIDEDDLQNLTYLKAVVKETP</sequence>
<accession>A0ACB7XDF7</accession>
<organism evidence="1 2">
    <name type="scientific">Vaccinium darrowii</name>
    <dbReference type="NCBI Taxonomy" id="229202"/>
    <lineage>
        <taxon>Eukaryota</taxon>
        <taxon>Viridiplantae</taxon>
        <taxon>Streptophyta</taxon>
        <taxon>Embryophyta</taxon>
        <taxon>Tracheophyta</taxon>
        <taxon>Spermatophyta</taxon>
        <taxon>Magnoliopsida</taxon>
        <taxon>eudicotyledons</taxon>
        <taxon>Gunneridae</taxon>
        <taxon>Pentapetalae</taxon>
        <taxon>asterids</taxon>
        <taxon>Ericales</taxon>
        <taxon>Ericaceae</taxon>
        <taxon>Vaccinioideae</taxon>
        <taxon>Vaccinieae</taxon>
        <taxon>Vaccinium</taxon>
    </lineage>
</organism>
<reference evidence="1 2" key="1">
    <citation type="journal article" date="2021" name="Hortic Res">
        <title>High-quality reference genome and annotation aids understanding of berry development for evergreen blueberry (Vaccinium darrowii).</title>
        <authorList>
            <person name="Yu J."/>
            <person name="Hulse-Kemp A.M."/>
            <person name="Babiker E."/>
            <person name="Staton M."/>
        </authorList>
    </citation>
    <scope>NUCLEOTIDE SEQUENCE [LARGE SCALE GENOMIC DNA]</scope>
    <source>
        <strain evidence="2">cv. NJ 8807/NJ 8810</strain>
        <tissue evidence="1">Young leaf</tissue>
    </source>
</reference>